<feature type="transmembrane region" description="Helical" evidence="8">
    <location>
        <begin position="12"/>
        <end position="33"/>
    </location>
</feature>
<evidence type="ECO:0000313" key="9">
    <source>
        <dbReference type="EMBL" id="GAA4725632.1"/>
    </source>
</evidence>
<keyword evidence="3 8" id="KW-0812">Transmembrane</keyword>
<feature type="transmembrane region" description="Helical" evidence="8">
    <location>
        <begin position="528"/>
        <end position="553"/>
    </location>
</feature>
<proteinExistence type="predicted"/>
<evidence type="ECO:0000256" key="5">
    <source>
        <dbReference type="ARBA" id="ARBA00022984"/>
    </source>
</evidence>
<dbReference type="PANTHER" id="PTHR47019">
    <property type="entry name" value="LIPID II FLIPPASE MURJ"/>
    <property type="match status" value="1"/>
</dbReference>
<feature type="transmembrane region" description="Helical" evidence="8">
    <location>
        <begin position="252"/>
        <end position="276"/>
    </location>
</feature>
<gene>
    <name evidence="9" type="ORF">GCM10023216_14940</name>
</gene>
<feature type="transmembrane region" description="Helical" evidence="8">
    <location>
        <begin position="141"/>
        <end position="161"/>
    </location>
</feature>
<evidence type="ECO:0000256" key="3">
    <source>
        <dbReference type="ARBA" id="ARBA00022692"/>
    </source>
</evidence>
<dbReference type="InterPro" id="IPR051050">
    <property type="entry name" value="Lipid_II_flippase_MurJ/MviN"/>
</dbReference>
<dbReference type="InterPro" id="IPR004268">
    <property type="entry name" value="MurJ"/>
</dbReference>
<evidence type="ECO:0000256" key="6">
    <source>
        <dbReference type="ARBA" id="ARBA00022989"/>
    </source>
</evidence>
<sequence length="567" mass="57574">MSGPDGTAGRRAATTIAGAAVLITVVTLASRVVGFGRWLAQAHYVGTDGVDAPLNAANLLPNVLFEIAAGGALTGAVVPLLSGFLVRGDRANASRTASALLGWTVVVLVPVGALMALLADPLAEYVLRLHDPVNIAVAADFLRVFAVQIPLYGLAVVLGGVLQAHRRFFWPAFSPLVSSVVVIGVYARFGALADGNQQDVAALTSEALGWLAWGMTAGVAFLALPLVVPVLRTGLRLRPTLRFPAGEGRRAARLASAGVGALVAQQLALLATMASANEAGGDGTWTIFLYAQNVYFLPYAVLAFPIATSAFPQFSALAAEGRSDDLARLVSSTTRVLVVVSVAGAAALVAAAPLVENVFDLIMAEGSDAGGMAVALTWMAPGLLGYALILQLSRLLYAVGAARAAVVATASGWLVVAAGTLVPVVLTAGDDGTGSREWVLGALGAATTVGMSVAGLALLTAVRRRVGPAALRTVPRTLLVALLAGGFGAVLGRWSVPVADRSVATGPNGADGTPVTTPFSTEAIVTDIGLGLVAGLVAMGVVVVVAGVTDAAVRSRISAVGRRLLRR</sequence>
<dbReference type="RefSeq" id="WP_172149196.1">
    <property type="nucleotide sequence ID" value="NZ_BAABID010000008.1"/>
</dbReference>
<dbReference type="PANTHER" id="PTHR47019:SF1">
    <property type="entry name" value="LIPID II FLIPPASE MURJ"/>
    <property type="match status" value="1"/>
</dbReference>
<comment type="caution">
    <text evidence="9">The sequence shown here is derived from an EMBL/GenBank/DDBJ whole genome shotgun (WGS) entry which is preliminary data.</text>
</comment>
<reference evidence="10" key="1">
    <citation type="journal article" date="2019" name="Int. J. Syst. Evol. Microbiol.">
        <title>The Global Catalogue of Microorganisms (GCM) 10K type strain sequencing project: providing services to taxonomists for standard genome sequencing and annotation.</title>
        <authorList>
            <consortium name="The Broad Institute Genomics Platform"/>
            <consortium name="The Broad Institute Genome Sequencing Center for Infectious Disease"/>
            <person name="Wu L."/>
            <person name="Ma J."/>
        </authorList>
    </citation>
    <scope>NUCLEOTIDE SEQUENCE [LARGE SCALE GENOMIC DNA]</scope>
    <source>
        <strain evidence="10">JCM 18063</strain>
    </source>
</reference>
<feature type="transmembrane region" description="Helical" evidence="8">
    <location>
        <begin position="207"/>
        <end position="231"/>
    </location>
</feature>
<dbReference type="PRINTS" id="PR01806">
    <property type="entry name" value="VIRFACTRMVIN"/>
</dbReference>
<evidence type="ECO:0000256" key="2">
    <source>
        <dbReference type="ARBA" id="ARBA00022475"/>
    </source>
</evidence>
<dbReference type="EMBL" id="BAABID010000008">
    <property type="protein sequence ID" value="GAA4725632.1"/>
    <property type="molecule type" value="Genomic_DNA"/>
</dbReference>
<evidence type="ECO:0000313" key="10">
    <source>
        <dbReference type="Proteomes" id="UP001500956"/>
    </source>
</evidence>
<feature type="transmembrane region" description="Helical" evidence="8">
    <location>
        <begin position="474"/>
        <end position="494"/>
    </location>
</feature>
<comment type="subcellular location">
    <subcellularLocation>
        <location evidence="1">Cell membrane</location>
        <topology evidence="1">Multi-pass membrane protein</topology>
    </subcellularLocation>
</comment>
<evidence type="ECO:0000256" key="1">
    <source>
        <dbReference type="ARBA" id="ARBA00004651"/>
    </source>
</evidence>
<dbReference type="Pfam" id="PF03023">
    <property type="entry name" value="MurJ"/>
    <property type="match status" value="1"/>
</dbReference>
<keyword evidence="7 8" id="KW-0472">Membrane</keyword>
<feature type="transmembrane region" description="Helical" evidence="8">
    <location>
        <begin position="336"/>
        <end position="355"/>
    </location>
</feature>
<feature type="transmembrane region" description="Helical" evidence="8">
    <location>
        <begin position="438"/>
        <end position="462"/>
    </location>
</feature>
<feature type="transmembrane region" description="Helical" evidence="8">
    <location>
        <begin position="404"/>
        <end position="426"/>
    </location>
</feature>
<feature type="transmembrane region" description="Helical" evidence="8">
    <location>
        <begin position="375"/>
        <end position="397"/>
    </location>
</feature>
<keyword evidence="4" id="KW-0133">Cell shape</keyword>
<evidence type="ECO:0000256" key="7">
    <source>
        <dbReference type="ARBA" id="ARBA00023136"/>
    </source>
</evidence>
<keyword evidence="10" id="KW-1185">Reference proteome</keyword>
<organism evidence="9 10">
    <name type="scientific">Isoptericola chiayiensis</name>
    <dbReference type="NCBI Taxonomy" id="579446"/>
    <lineage>
        <taxon>Bacteria</taxon>
        <taxon>Bacillati</taxon>
        <taxon>Actinomycetota</taxon>
        <taxon>Actinomycetes</taxon>
        <taxon>Micrococcales</taxon>
        <taxon>Promicromonosporaceae</taxon>
        <taxon>Isoptericola</taxon>
    </lineage>
</organism>
<evidence type="ECO:0000256" key="8">
    <source>
        <dbReference type="SAM" id="Phobius"/>
    </source>
</evidence>
<feature type="transmembrane region" description="Helical" evidence="8">
    <location>
        <begin position="296"/>
        <end position="315"/>
    </location>
</feature>
<feature type="transmembrane region" description="Helical" evidence="8">
    <location>
        <begin position="63"/>
        <end position="86"/>
    </location>
</feature>
<dbReference type="Proteomes" id="UP001500956">
    <property type="component" value="Unassembled WGS sequence"/>
</dbReference>
<name>A0ABP8YEW1_9MICO</name>
<keyword evidence="6 8" id="KW-1133">Transmembrane helix</keyword>
<feature type="transmembrane region" description="Helical" evidence="8">
    <location>
        <begin position="98"/>
        <end position="119"/>
    </location>
</feature>
<accession>A0ABP8YEW1</accession>
<evidence type="ECO:0000256" key="4">
    <source>
        <dbReference type="ARBA" id="ARBA00022960"/>
    </source>
</evidence>
<protein>
    <submittedName>
        <fullName evidence="9">Lipid II flippase MurJ</fullName>
    </submittedName>
</protein>
<keyword evidence="5" id="KW-0573">Peptidoglycan synthesis</keyword>
<feature type="transmembrane region" description="Helical" evidence="8">
    <location>
        <begin position="168"/>
        <end position="187"/>
    </location>
</feature>
<keyword evidence="2" id="KW-1003">Cell membrane</keyword>